<protein>
    <submittedName>
        <fullName evidence="3">Uncharacterized protein</fullName>
    </submittedName>
</protein>
<evidence type="ECO:0000256" key="2">
    <source>
        <dbReference type="SAM" id="Phobius"/>
    </source>
</evidence>
<keyword evidence="2" id="KW-0812">Transmembrane</keyword>
<keyword evidence="2" id="KW-1133">Transmembrane helix</keyword>
<keyword evidence="4" id="KW-1185">Reference proteome</keyword>
<dbReference type="Proteomes" id="UP000037035">
    <property type="component" value="Unassembled WGS sequence"/>
</dbReference>
<reference evidence="3 4" key="1">
    <citation type="submission" date="2015-08" db="EMBL/GenBank/DDBJ databases">
        <title>Next Generation Sequencing and Analysis of the Genome of Puccinia sorghi L Schw, the Causal Agent of Maize Common Rust.</title>
        <authorList>
            <person name="Rochi L."/>
            <person name="Burguener G."/>
            <person name="Darino M."/>
            <person name="Turjanski A."/>
            <person name="Kreff E."/>
            <person name="Dieguez M.J."/>
            <person name="Sacco F."/>
        </authorList>
    </citation>
    <scope>NUCLEOTIDE SEQUENCE [LARGE SCALE GENOMIC DNA]</scope>
    <source>
        <strain evidence="3 4">RO10H11247</strain>
    </source>
</reference>
<evidence type="ECO:0000313" key="3">
    <source>
        <dbReference type="EMBL" id="KNZ52726.1"/>
    </source>
</evidence>
<feature type="region of interest" description="Disordered" evidence="1">
    <location>
        <begin position="296"/>
        <end position="315"/>
    </location>
</feature>
<name>A0A0L6UVZ8_9BASI</name>
<feature type="transmembrane region" description="Helical" evidence="2">
    <location>
        <begin position="105"/>
        <end position="123"/>
    </location>
</feature>
<dbReference type="EMBL" id="LAVV01008468">
    <property type="protein sequence ID" value="KNZ52726.1"/>
    <property type="molecule type" value="Genomic_DNA"/>
</dbReference>
<feature type="region of interest" description="Disordered" evidence="1">
    <location>
        <begin position="243"/>
        <end position="275"/>
    </location>
</feature>
<sequence length="746" mass="85306">MKLQIYTFTSGPAPLKRINLPSSEAGSWAIDRLKGSPLFGEITRPVLYRKSLTTPGVRVRPKLMATEANDLCWFHILTYILLFHSCCTNTASYNSLLQETKMIECLARLFIVWVVIIIFVASANEEFLYGWQQLASNEAASATTTTRLAAFPPIERESHIAHNAVNTGKKPIIQTDNLLEIGPGTKAAYPSSSSFGESSSSGFISVLTKKPAIHFANNYEHHIPSPTHPPESLSEPFNLGRKTQFQSDAPTTPRPLGNSVTHEQDGGRGTKRKMWNSWGDSLSLKTGVTLDENDAQDRYTTTRTSDKNDAQDGYTTRDFLSSFPLEQPNRLSAKEIHIATPQFIPQEIQQVNQNFQLGSNTPSYQNAGASTAPVLSESDRIPWQISSKAGQYSGIVLTTWTPPEQRKKTQTWGADQGITSSSSLRTKHRLRAEKNTAVDWPRSTQTSLNQFPSQHNVFQSENQGSSSKDPEHIPQVSKMLKPLQPETIMPIPHHPLQIDIQNYGRLKFNVELFKGEGPYELDRQTIVELLDPLPKPLQGNFLLTQYQLLLACGFLRRKLSKFTKKSSMPKIEIFMGNVKRWYHYWNKHAKIDLETFHHEEELTSLKFVFPLYLLFVDMIISIIPSKQDHPLEFELDYPQEMRNAIHSYQQFRKIINTPPENGESIIWEKKRLTFIQAKVNSNQRPLYILWKYLEFWMEYNYKYVWNHVIETNGLRASTCFKSFFNTIFTYGIETLNEKLRDYLPNE</sequence>
<organism evidence="3 4">
    <name type="scientific">Puccinia sorghi</name>
    <dbReference type="NCBI Taxonomy" id="27349"/>
    <lineage>
        <taxon>Eukaryota</taxon>
        <taxon>Fungi</taxon>
        <taxon>Dikarya</taxon>
        <taxon>Basidiomycota</taxon>
        <taxon>Pucciniomycotina</taxon>
        <taxon>Pucciniomycetes</taxon>
        <taxon>Pucciniales</taxon>
        <taxon>Pucciniaceae</taxon>
        <taxon>Puccinia</taxon>
    </lineage>
</organism>
<dbReference type="VEuPathDB" id="FungiDB:VP01_346g10"/>
<dbReference type="AlphaFoldDB" id="A0A0L6UVZ8"/>
<proteinExistence type="predicted"/>
<comment type="caution">
    <text evidence="3">The sequence shown here is derived from an EMBL/GenBank/DDBJ whole genome shotgun (WGS) entry which is preliminary data.</text>
</comment>
<feature type="transmembrane region" description="Helical" evidence="2">
    <location>
        <begin position="73"/>
        <end position="93"/>
    </location>
</feature>
<keyword evidence="2" id="KW-0472">Membrane</keyword>
<gene>
    <name evidence="3" type="ORF">VP01_346g10</name>
</gene>
<accession>A0A0L6UVZ8</accession>
<feature type="region of interest" description="Disordered" evidence="1">
    <location>
        <begin position="219"/>
        <end position="238"/>
    </location>
</feature>
<evidence type="ECO:0000256" key="1">
    <source>
        <dbReference type="SAM" id="MobiDB-lite"/>
    </source>
</evidence>
<evidence type="ECO:0000313" key="4">
    <source>
        <dbReference type="Proteomes" id="UP000037035"/>
    </source>
</evidence>